<keyword evidence="1" id="KW-0812">Transmembrane</keyword>
<dbReference type="GeneID" id="98050672"/>
<feature type="transmembrane region" description="Helical" evidence="1">
    <location>
        <begin position="61"/>
        <end position="82"/>
    </location>
</feature>
<evidence type="ECO:0000313" key="3">
    <source>
        <dbReference type="EMBL" id="NYG00569.1"/>
    </source>
</evidence>
<keyword evidence="1" id="KW-1133">Transmembrane helix</keyword>
<evidence type="ECO:0000313" key="4">
    <source>
        <dbReference type="Proteomes" id="UP000549695"/>
    </source>
</evidence>
<name>A0A852VWS9_PSEA5</name>
<keyword evidence="1" id="KW-0472">Membrane</keyword>
<dbReference type="Pfam" id="PF19803">
    <property type="entry name" value="DUF6286"/>
    <property type="match status" value="1"/>
</dbReference>
<protein>
    <recommendedName>
        <fullName evidence="2">DUF6286 domain-containing protein</fullName>
    </recommendedName>
</protein>
<evidence type="ECO:0000259" key="2">
    <source>
        <dbReference type="Pfam" id="PF19803"/>
    </source>
</evidence>
<gene>
    <name evidence="3" type="ORF">HDA37_000854</name>
</gene>
<feature type="domain" description="DUF6286" evidence="2">
    <location>
        <begin position="70"/>
        <end position="171"/>
    </location>
</feature>
<dbReference type="InterPro" id="IPR046253">
    <property type="entry name" value="DUF6286"/>
</dbReference>
<dbReference type="EMBL" id="JACCCZ010000001">
    <property type="protein sequence ID" value="NYG00569.1"/>
    <property type="molecule type" value="Genomic_DNA"/>
</dbReference>
<evidence type="ECO:0000256" key="1">
    <source>
        <dbReference type="SAM" id="Phobius"/>
    </source>
</evidence>
<organism evidence="3 4">
    <name type="scientific">Pseudonocardia alni</name>
    <name type="common">Amycolata alni</name>
    <dbReference type="NCBI Taxonomy" id="33907"/>
    <lineage>
        <taxon>Bacteria</taxon>
        <taxon>Bacillati</taxon>
        <taxon>Actinomycetota</taxon>
        <taxon>Actinomycetes</taxon>
        <taxon>Pseudonocardiales</taxon>
        <taxon>Pseudonocardiaceae</taxon>
        <taxon>Pseudonocardia</taxon>
    </lineage>
</organism>
<accession>A0A852VWS9</accession>
<dbReference type="RefSeq" id="WP_179760310.1">
    <property type="nucleotide sequence ID" value="NZ_BAAAJZ010000005.1"/>
</dbReference>
<dbReference type="AlphaFoldDB" id="A0A852VWS9"/>
<proteinExistence type="predicted"/>
<comment type="caution">
    <text evidence="3">The sequence shown here is derived from an EMBL/GenBank/DDBJ whole genome shotgun (WGS) entry which is preliminary data.</text>
</comment>
<reference evidence="3 4" key="1">
    <citation type="submission" date="2020-07" db="EMBL/GenBank/DDBJ databases">
        <title>Sequencing the genomes of 1000 actinobacteria strains.</title>
        <authorList>
            <person name="Klenk H.-P."/>
        </authorList>
    </citation>
    <scope>NUCLEOTIDE SEQUENCE [LARGE SCALE GENOMIC DNA]</scope>
    <source>
        <strain evidence="3 4">DSM 44749</strain>
    </source>
</reference>
<keyword evidence="4" id="KW-1185">Reference proteome</keyword>
<dbReference type="Proteomes" id="UP000549695">
    <property type="component" value="Unassembled WGS sequence"/>
</dbReference>
<sequence length="182" mass="18881">MRVLLRVLAPLLSLVVAAIGALVVVEVVAAWVGRVSGAGLLVPWRDWRTTVQNTLWTAEPVLWIAVGVIVVGAVLLLVGLLARRHDVALDAPSPGLTVATAPRVLARLVGTRVRAADPVTAASVTASARSVVVNARGRGDTDALREAARGAASGVLDALPLARRPRLTVRATPEQPGSKGVQ</sequence>